<dbReference type="Proteomes" id="UP000195569">
    <property type="component" value="Unassembled WGS sequence"/>
</dbReference>
<organism evidence="1 2">
    <name type="scientific">Paraburkholderia piptadeniae</name>
    <dbReference type="NCBI Taxonomy" id="1701573"/>
    <lineage>
        <taxon>Bacteria</taxon>
        <taxon>Pseudomonadati</taxon>
        <taxon>Pseudomonadota</taxon>
        <taxon>Betaproteobacteria</taxon>
        <taxon>Burkholderiales</taxon>
        <taxon>Burkholderiaceae</taxon>
        <taxon>Paraburkholderia</taxon>
    </lineage>
</organism>
<dbReference type="InterPro" id="IPR010982">
    <property type="entry name" value="Lambda_DNA-bd_dom_sf"/>
</dbReference>
<dbReference type="AlphaFoldDB" id="A0A1N7SSM7"/>
<dbReference type="OrthoDB" id="8685853at2"/>
<evidence type="ECO:0000313" key="1">
    <source>
        <dbReference type="EMBL" id="SIT50474.1"/>
    </source>
</evidence>
<sequence length="135" mass="15526">MENQEARVKEIRRENFLFLFEQFKERVRQTLPSEPDRGMLKRFAEQLDISDKFVSHINTGRKPIGDKTAMKIEDSMGLPRGWMDETHSEESVENLSPLKQEVVAMVVELLKSGSEEGAAEVMKIVREKMTGAKKD</sequence>
<dbReference type="RefSeq" id="WP_087739170.1">
    <property type="nucleotide sequence ID" value="NZ_CYGY02000083.1"/>
</dbReference>
<evidence type="ECO:0008006" key="3">
    <source>
        <dbReference type="Google" id="ProtNLM"/>
    </source>
</evidence>
<dbReference type="GO" id="GO:0003677">
    <property type="term" value="F:DNA binding"/>
    <property type="evidence" value="ECO:0007669"/>
    <property type="project" value="InterPro"/>
</dbReference>
<keyword evidence="2" id="KW-1185">Reference proteome</keyword>
<reference evidence="1" key="1">
    <citation type="submission" date="2016-12" db="EMBL/GenBank/DDBJ databases">
        <authorList>
            <person name="Moulin L."/>
        </authorList>
    </citation>
    <scope>NUCLEOTIDE SEQUENCE [LARGE SCALE GENOMIC DNA]</scope>
    <source>
        <strain evidence="1">STM 7183</strain>
    </source>
</reference>
<accession>A0A1N7SSM7</accession>
<dbReference type="EMBL" id="CYGY02000083">
    <property type="protein sequence ID" value="SIT50474.1"/>
    <property type="molecule type" value="Genomic_DNA"/>
</dbReference>
<name>A0A1N7SSM7_9BURK</name>
<dbReference type="SUPFAM" id="SSF47413">
    <property type="entry name" value="lambda repressor-like DNA-binding domains"/>
    <property type="match status" value="1"/>
</dbReference>
<gene>
    <name evidence="1" type="ORF">BN2476_830045</name>
</gene>
<proteinExistence type="predicted"/>
<comment type="caution">
    <text evidence="1">The sequence shown here is derived from an EMBL/GenBank/DDBJ whole genome shotgun (WGS) entry which is preliminary data.</text>
</comment>
<evidence type="ECO:0000313" key="2">
    <source>
        <dbReference type="Proteomes" id="UP000195569"/>
    </source>
</evidence>
<protein>
    <recommendedName>
        <fullName evidence="3">XRE family transcriptional regulator</fullName>
    </recommendedName>
</protein>